<sequence>MVRHFWQEVDEWLALCASGSIAYETIDLMGMQASSLSSANMALRDSRLEDAVHFYATALQETPELAKHIDFNIHWLSRTLQGDEENTVLAASTLHPPTGKELPSGEVLVIVLSHTLARGGETGRLLSRRANHRVGVLALLEGGESTIEALIRILRTAEAKYALVVADETFPARDWLRQAHHALTSHHAEVALGNTGVPTSVPEWMNALAPPKLLAQALRNRSIGEAEKVEVPNFLLAYTGEGDGGASASADIRSNIQVVEVSPSEEHQEITHVSEDVCVIMPSVDVDRARHTAQLLHDRAGMASSIVIACDVERQGFIPTLNQVARSNAASWVVYLAEDALPGEAWLRKAHEKLVSNEKSLLAFNCGKWHGRVAAFGMVKRSWAYGLYGNQILYEGYQSHRADNELTVLARAQNEFLYAPDCVLVEYDPRKDFRSSERVASNFRRADARLFRERFQENFGGLVTSEQLEPLEEEYLKVRAHYAKQGPVMGGSQV</sequence>
<proteinExistence type="predicted"/>
<dbReference type="AlphaFoldDB" id="A0A3A4F913"/>
<comment type="caution">
    <text evidence="1">The sequence shown here is derived from an EMBL/GenBank/DDBJ whole genome shotgun (WGS) entry which is preliminary data.</text>
</comment>
<gene>
    <name evidence="1" type="ORF">D3250_03955</name>
</gene>
<dbReference type="Proteomes" id="UP000266615">
    <property type="component" value="Unassembled WGS sequence"/>
</dbReference>
<organism evidence="1 2">
    <name type="scientific">Nesterenkonia natronophila</name>
    <dbReference type="NCBI Taxonomy" id="2174932"/>
    <lineage>
        <taxon>Bacteria</taxon>
        <taxon>Bacillati</taxon>
        <taxon>Actinomycetota</taxon>
        <taxon>Actinomycetes</taxon>
        <taxon>Micrococcales</taxon>
        <taxon>Micrococcaceae</taxon>
        <taxon>Nesterenkonia</taxon>
    </lineage>
</organism>
<reference evidence="1 2" key="1">
    <citation type="submission" date="2018-09" db="EMBL/GenBank/DDBJ databases">
        <title>Nesterenkonia natronophila sp. nov., an alkaliphilic actinobacteriume isolated from a soda lake, and emended description of the genus Nesterenkonia.</title>
        <authorList>
            <person name="Menes R.J."/>
            <person name="Iriarte A."/>
        </authorList>
    </citation>
    <scope>NUCLEOTIDE SEQUENCE [LARGE SCALE GENOMIC DNA]</scope>
    <source>
        <strain evidence="1 2">M8</strain>
    </source>
</reference>
<accession>A0A3A4F913</accession>
<protein>
    <submittedName>
        <fullName evidence="1">Uncharacterized protein</fullName>
    </submittedName>
</protein>
<evidence type="ECO:0000313" key="1">
    <source>
        <dbReference type="EMBL" id="RJN32970.1"/>
    </source>
</evidence>
<keyword evidence="2" id="KW-1185">Reference proteome</keyword>
<evidence type="ECO:0000313" key="2">
    <source>
        <dbReference type="Proteomes" id="UP000266615"/>
    </source>
</evidence>
<dbReference type="EMBL" id="QYZP01000001">
    <property type="protein sequence ID" value="RJN32970.1"/>
    <property type="molecule type" value="Genomic_DNA"/>
</dbReference>
<name>A0A3A4F913_9MICC</name>